<comment type="similarity">
    <text evidence="1">Belongs to the RlmJ family.</text>
</comment>
<keyword evidence="1 2" id="KW-0808">Transferase</keyword>
<dbReference type="Gene3D" id="3.40.50.150">
    <property type="entry name" value="Vaccinia Virus protein VP39"/>
    <property type="match status" value="1"/>
</dbReference>
<feature type="binding site" evidence="1">
    <location>
        <position position="42"/>
    </location>
    <ligand>
        <name>S-adenosyl-L-methionine</name>
        <dbReference type="ChEBI" id="CHEBI:59789"/>
    </ligand>
</feature>
<keyword evidence="1" id="KW-0698">rRNA processing</keyword>
<keyword evidence="3" id="KW-1185">Reference proteome</keyword>
<feature type="binding site" evidence="1">
    <location>
        <begin position="139"/>
        <end position="140"/>
    </location>
    <ligand>
        <name>S-adenosyl-L-methionine</name>
        <dbReference type="ChEBI" id="CHEBI:59789"/>
    </ligand>
</feature>
<dbReference type="HAMAP" id="MF_00934">
    <property type="entry name" value="23SrRNA_methyltr_J"/>
    <property type="match status" value="1"/>
</dbReference>
<feature type="active site" description="Proton acceptor" evidence="1">
    <location>
        <position position="160"/>
    </location>
</feature>
<keyword evidence="1" id="KW-0949">S-adenosyl-L-methionine</keyword>
<feature type="binding site" evidence="1">
    <location>
        <position position="115"/>
    </location>
    <ligand>
        <name>S-adenosyl-L-methionine</name>
        <dbReference type="ChEBI" id="CHEBI:59789"/>
    </ligand>
</feature>
<dbReference type="PANTHER" id="PTHR37426:SF1">
    <property type="entry name" value="RIBOSOMAL RNA LARGE SUBUNIT METHYLTRANSFERASE J"/>
    <property type="match status" value="1"/>
</dbReference>
<dbReference type="EMBL" id="PGTY01000001">
    <property type="protein sequence ID" value="PJI91230.1"/>
    <property type="molecule type" value="Genomic_DNA"/>
</dbReference>
<evidence type="ECO:0000313" key="2">
    <source>
        <dbReference type="EMBL" id="PJI91230.1"/>
    </source>
</evidence>
<gene>
    <name evidence="1" type="primary">rlmJ</name>
    <name evidence="2" type="ORF">BC777_0054</name>
</gene>
<organism evidence="2 3">
    <name type="scientific">Yoonia maricola</name>
    <dbReference type="NCBI Taxonomy" id="420999"/>
    <lineage>
        <taxon>Bacteria</taxon>
        <taxon>Pseudomonadati</taxon>
        <taxon>Pseudomonadota</taxon>
        <taxon>Alphaproteobacteria</taxon>
        <taxon>Rhodobacterales</taxon>
        <taxon>Paracoccaceae</taxon>
        <taxon>Yoonia</taxon>
    </lineage>
</organism>
<evidence type="ECO:0000313" key="3">
    <source>
        <dbReference type="Proteomes" id="UP000228531"/>
    </source>
</evidence>
<comment type="catalytic activity">
    <reaction evidence="1">
        <text>adenosine(2030) in 23S rRNA + S-adenosyl-L-methionine = N(6)-methyladenosine(2030) in 23S rRNA + S-adenosyl-L-homocysteine + H(+)</text>
        <dbReference type="Rhea" id="RHEA:43736"/>
        <dbReference type="Rhea" id="RHEA-COMP:10668"/>
        <dbReference type="Rhea" id="RHEA-COMP:10669"/>
        <dbReference type="ChEBI" id="CHEBI:15378"/>
        <dbReference type="ChEBI" id="CHEBI:57856"/>
        <dbReference type="ChEBI" id="CHEBI:59789"/>
        <dbReference type="ChEBI" id="CHEBI:74411"/>
        <dbReference type="ChEBI" id="CHEBI:74449"/>
        <dbReference type="EC" id="2.1.1.266"/>
    </reaction>
</comment>
<protein>
    <recommendedName>
        <fullName evidence="1">Ribosomal RNA large subunit methyltransferase J</fullName>
        <ecNumber evidence="1">2.1.1.266</ecNumber>
    </recommendedName>
    <alternativeName>
        <fullName evidence="1">23S rRNA (adenine(2030)-N6)-methyltransferase</fullName>
    </alternativeName>
    <alternativeName>
        <fullName evidence="1">23S rRNA m6A2030 methyltransferase</fullName>
    </alternativeName>
</protein>
<proteinExistence type="inferred from homology"/>
<comment type="caution">
    <text evidence="2">The sequence shown here is derived from an EMBL/GenBank/DDBJ whole genome shotgun (WGS) entry which is preliminary data.</text>
</comment>
<feature type="site" description="Interaction with substrate rRNA" evidence="1">
    <location>
        <position position="4"/>
    </location>
</feature>
<dbReference type="OrthoDB" id="9791274at2"/>
<dbReference type="PANTHER" id="PTHR37426">
    <property type="entry name" value="RIBOSOMAL RNA LARGE SUBUNIT METHYLTRANSFERASE J"/>
    <property type="match status" value="1"/>
</dbReference>
<sequence length="263" mass="29075">MLSYQHIYHAGNLADVHKHSMLAWALSYMIRKDKPLSYLETHAGRGLYDLQDDAALKTGEAAKGIALAQSWFPSDHPYVQVLDRIHAKHGASAYPGSPLIAAESLRPVDTIHLSELHPQEFAALENNMGPYGGIFRQKDGWEMAMSLCPPEPRRGLLLIDPSFEVKSDYDTIPGTIAKLHRKWGVGVIMLWYPILTDAPHAPMINALQAAVPGAVTHEVRFPPARPGHHMVGSGLFAVNAPYGFTEEAARLTALFQDRLSRLM</sequence>
<feature type="binding site" evidence="1">
    <location>
        <position position="19"/>
    </location>
    <ligand>
        <name>S-adenosyl-L-methionine</name>
        <dbReference type="ChEBI" id="CHEBI:59789"/>
    </ligand>
</feature>
<comment type="function">
    <text evidence="1">Specifically methylates the adenine in position 2030 of 23S rRNA.</text>
</comment>
<name>A0A2M8WJX2_9RHOB</name>
<dbReference type="InterPro" id="IPR029063">
    <property type="entry name" value="SAM-dependent_MTases_sf"/>
</dbReference>
<dbReference type="Pfam" id="PF04378">
    <property type="entry name" value="RsmJ"/>
    <property type="match status" value="1"/>
</dbReference>
<dbReference type="GO" id="GO:0070475">
    <property type="term" value="P:rRNA base methylation"/>
    <property type="evidence" value="ECO:0007669"/>
    <property type="project" value="UniProtKB-UniRule"/>
</dbReference>
<dbReference type="AlphaFoldDB" id="A0A2M8WJX2"/>
<feature type="binding site" evidence="1">
    <location>
        <position position="160"/>
    </location>
    <ligand>
        <name>S-adenosyl-L-methionine</name>
        <dbReference type="ChEBI" id="CHEBI:59789"/>
    </ligand>
</feature>
<dbReference type="Proteomes" id="UP000228531">
    <property type="component" value="Unassembled WGS sequence"/>
</dbReference>
<feature type="binding site" evidence="1">
    <location>
        <position position="97"/>
    </location>
    <ligand>
        <name>S-adenosyl-L-methionine</name>
        <dbReference type="ChEBI" id="CHEBI:59789"/>
    </ligand>
</feature>
<evidence type="ECO:0000256" key="1">
    <source>
        <dbReference type="HAMAP-Rule" id="MF_00934"/>
    </source>
</evidence>
<reference evidence="2 3" key="1">
    <citation type="submission" date="2017-11" db="EMBL/GenBank/DDBJ databases">
        <title>Genomic Encyclopedia of Archaeal and Bacterial Type Strains, Phase II (KMG-II): From Individual Species to Whole Genera.</title>
        <authorList>
            <person name="Goeker M."/>
        </authorList>
    </citation>
    <scope>NUCLEOTIDE SEQUENCE [LARGE SCALE GENOMIC DNA]</scope>
    <source>
        <strain evidence="2 3">DSM 29128</strain>
    </source>
</reference>
<dbReference type="RefSeq" id="WP_100366177.1">
    <property type="nucleotide sequence ID" value="NZ_PGTY01000001.1"/>
</dbReference>
<dbReference type="GO" id="GO:0036307">
    <property type="term" value="F:23S rRNA (adenine(2030)-N(6))-methyltransferase activity"/>
    <property type="evidence" value="ECO:0007669"/>
    <property type="project" value="UniProtKB-UniRule"/>
</dbReference>
<keyword evidence="1 2" id="KW-0489">Methyltransferase</keyword>
<dbReference type="EC" id="2.1.1.266" evidence="1"/>
<comment type="subunit">
    <text evidence="1">Monomer.</text>
</comment>
<keyword evidence="1" id="KW-0694">RNA-binding</keyword>
<dbReference type="GO" id="GO:0005829">
    <property type="term" value="C:cytosol"/>
    <property type="evidence" value="ECO:0007669"/>
    <property type="project" value="TreeGrafter"/>
</dbReference>
<dbReference type="InterPro" id="IPR007473">
    <property type="entry name" value="RlmJ"/>
</dbReference>
<dbReference type="SUPFAM" id="SSF53335">
    <property type="entry name" value="S-adenosyl-L-methionine-dependent methyltransferases"/>
    <property type="match status" value="1"/>
</dbReference>
<accession>A0A2M8WJX2</accession>
<dbReference type="GO" id="GO:0003723">
    <property type="term" value="F:RNA binding"/>
    <property type="evidence" value="ECO:0007669"/>
    <property type="project" value="UniProtKB-UniRule"/>
</dbReference>